<evidence type="ECO:0000256" key="1">
    <source>
        <dbReference type="RuleBase" id="RU361155"/>
    </source>
</evidence>
<proteinExistence type="inferred from homology"/>
<gene>
    <name evidence="4" type="primary">CHST15</name>
    <name evidence="4" type="ORF">N1851_020186</name>
</gene>
<evidence type="ECO:0000313" key="4">
    <source>
        <dbReference type="EMBL" id="KAK0142120.1"/>
    </source>
</evidence>
<evidence type="ECO:0000313" key="5">
    <source>
        <dbReference type="Proteomes" id="UP001174136"/>
    </source>
</evidence>
<keyword evidence="2" id="KW-0472">Membrane</keyword>
<organism evidence="4 5">
    <name type="scientific">Merluccius polli</name>
    <name type="common">Benguela hake</name>
    <name type="synonym">Merluccius cadenati</name>
    <dbReference type="NCBI Taxonomy" id="89951"/>
    <lineage>
        <taxon>Eukaryota</taxon>
        <taxon>Metazoa</taxon>
        <taxon>Chordata</taxon>
        <taxon>Craniata</taxon>
        <taxon>Vertebrata</taxon>
        <taxon>Euteleostomi</taxon>
        <taxon>Actinopterygii</taxon>
        <taxon>Neopterygii</taxon>
        <taxon>Teleostei</taxon>
        <taxon>Neoteleostei</taxon>
        <taxon>Acanthomorphata</taxon>
        <taxon>Zeiogadaria</taxon>
        <taxon>Gadariae</taxon>
        <taxon>Gadiformes</taxon>
        <taxon>Gadoidei</taxon>
        <taxon>Merlucciidae</taxon>
        <taxon>Merluccius</taxon>
    </lineage>
</organism>
<keyword evidence="5" id="KW-1185">Reference proteome</keyword>
<comment type="similarity">
    <text evidence="1">Belongs to the sulfotransferase 1 family.</text>
</comment>
<name>A0AA47ML79_MERPO</name>
<dbReference type="SUPFAM" id="SSF52540">
    <property type="entry name" value="P-loop containing nucleoside triphosphate hydrolases"/>
    <property type="match status" value="1"/>
</dbReference>
<reference evidence="4" key="1">
    <citation type="journal article" date="2023" name="Front. Mar. Sci.">
        <title>A new Merluccius polli reference genome to investigate the effects of global change in West African waters.</title>
        <authorList>
            <person name="Mateo J.L."/>
            <person name="Blanco-Fernandez C."/>
            <person name="Garcia-Vazquez E."/>
            <person name="Machado-Schiaffino G."/>
        </authorList>
    </citation>
    <scope>NUCLEOTIDE SEQUENCE</scope>
    <source>
        <strain evidence="4">C29</strain>
        <tissue evidence="4">Fin</tissue>
    </source>
</reference>
<feature type="transmembrane region" description="Helical" evidence="2">
    <location>
        <begin position="61"/>
        <end position="81"/>
    </location>
</feature>
<dbReference type="GO" id="GO:0019319">
    <property type="term" value="P:hexose biosynthetic process"/>
    <property type="evidence" value="ECO:0007669"/>
    <property type="project" value="TreeGrafter"/>
</dbReference>
<sequence length="530" mass="61649">MTQMDYKYSLLRAPPDDFGQGPVLLHMDDMPVSLFAVLEVKRGDVVAWHRNALGFLNKLKVCSFMCFLTVSFLVAASYMLLADKKGLLLTPPPYRFGSLVNPGLGAFNLSASRDLAHIRLVVKSIVSRVEFHSGRRVPERKALVSSEPHMFSVIPRKFLPGVKNPCWYEEYTGNITSDPYEKNQYERFSKRFHALFEFLRNSFREHLFHRDGKLYRTRCLPYFYIIGQPKCGTTDLYDRLRMHPDVRFSISKEPHWWTRKRFGIVRLKDGFHERFPVDDYLDLFDLSAFQIQDQLSANVSRAADLPDPQRHIIIGEASASTMWDNKAWMYYSDNTTDEPPYLNQDFIHALHPDTRLIVIFRDPVERLYSDYLYFGETNKSAEDFHDKVSESLQLFDGCVAMTTIRSCVYNSTLNKGMPIRMPVGLYVVFLLDWLTVFPRDQLLVLRLEDHALNRKYTMNRVFNFLSLGPLTEQQEAEITQSPASNTRTESNRNLGPMLAVTRELLQDFYQPFNQKLAQVLQNNSFLWDSQ</sequence>
<protein>
    <recommendedName>
        <fullName evidence="1">Sulfotransferase</fullName>
        <ecNumber evidence="1">2.8.2.-</ecNumber>
    </recommendedName>
</protein>
<dbReference type="Gene3D" id="3.40.50.300">
    <property type="entry name" value="P-loop containing nucleotide triphosphate hydrolases"/>
    <property type="match status" value="1"/>
</dbReference>
<dbReference type="InterPro" id="IPR000863">
    <property type="entry name" value="Sulfotransferase_dom"/>
</dbReference>
<dbReference type="Pfam" id="PF00685">
    <property type="entry name" value="Sulfotransfer_1"/>
    <property type="match status" value="1"/>
</dbReference>
<evidence type="ECO:0000256" key="2">
    <source>
        <dbReference type="SAM" id="Phobius"/>
    </source>
</evidence>
<dbReference type="PANTHER" id="PTHR15723:SF0">
    <property type="entry name" value="CARBOHYDRATE SULFOTRANSFERASE 15"/>
    <property type="match status" value="1"/>
</dbReference>
<dbReference type="AlphaFoldDB" id="A0AA47ML79"/>
<feature type="domain" description="Sulfotransferase" evidence="3">
    <location>
        <begin position="224"/>
        <end position="493"/>
    </location>
</feature>
<dbReference type="Proteomes" id="UP001174136">
    <property type="component" value="Unassembled WGS sequence"/>
</dbReference>
<comment type="caution">
    <text evidence="4">The sequence shown here is derived from an EMBL/GenBank/DDBJ whole genome shotgun (WGS) entry which is preliminary data.</text>
</comment>
<dbReference type="EMBL" id="JAOPHQ010003708">
    <property type="protein sequence ID" value="KAK0142120.1"/>
    <property type="molecule type" value="Genomic_DNA"/>
</dbReference>
<keyword evidence="2" id="KW-0812">Transmembrane</keyword>
<dbReference type="GO" id="GO:0050659">
    <property type="term" value="F:N-acetylgalactosamine 4-sulfate 6-O-sulfotransferase activity"/>
    <property type="evidence" value="ECO:0007669"/>
    <property type="project" value="TreeGrafter"/>
</dbReference>
<dbReference type="InterPro" id="IPR027417">
    <property type="entry name" value="P-loop_NTPase"/>
</dbReference>
<keyword evidence="2" id="KW-1133">Transmembrane helix</keyword>
<accession>A0AA47ML79</accession>
<dbReference type="PANTHER" id="PTHR15723">
    <property type="entry name" value="CARBOHYDRATE SULFOTRANSFERASE 15"/>
    <property type="match status" value="1"/>
</dbReference>
<evidence type="ECO:0000259" key="3">
    <source>
        <dbReference type="Pfam" id="PF00685"/>
    </source>
</evidence>
<dbReference type="InterPro" id="IPR052654">
    <property type="entry name" value="CS_Sulfotransferase"/>
</dbReference>
<dbReference type="EC" id="2.8.2.-" evidence="1"/>
<keyword evidence="1" id="KW-0808">Transferase</keyword>